<gene>
    <name evidence="1" type="ORF">OU5_5573</name>
</gene>
<dbReference type="RefSeq" id="WP_010456144.1">
    <property type="nucleotide sequence ID" value="NZ_CP005960.1"/>
</dbReference>
<reference evidence="1 2" key="1">
    <citation type="journal article" date="2012" name="J. Bacteriol.">
        <title>Genome sequence of cold-adapted Pseudomonas mandelii strain JR-1.</title>
        <authorList>
            <person name="Jang S.H."/>
            <person name="Kim J."/>
            <person name="Kim J."/>
            <person name="Hong S."/>
            <person name="Lee C."/>
        </authorList>
    </citation>
    <scope>NUCLEOTIDE SEQUENCE [LARGE SCALE GENOMIC DNA]</scope>
    <source>
        <strain evidence="1 2">JR-1</strain>
    </source>
</reference>
<proteinExistence type="predicted"/>
<dbReference type="OrthoDB" id="6891635at2"/>
<dbReference type="EMBL" id="CP005960">
    <property type="protein sequence ID" value="AHZ72652.1"/>
    <property type="molecule type" value="Genomic_DNA"/>
</dbReference>
<protein>
    <submittedName>
        <fullName evidence="1">Uncharacterized protein</fullName>
    </submittedName>
</protein>
<dbReference type="HOGENOM" id="CLU_1137287_0_0_6"/>
<organism evidence="1 2">
    <name type="scientific">Pseudomonas mandelii JR-1</name>
    <dbReference type="NCBI Taxonomy" id="1147786"/>
    <lineage>
        <taxon>Bacteria</taxon>
        <taxon>Pseudomonadati</taxon>
        <taxon>Pseudomonadota</taxon>
        <taxon>Gammaproteobacteria</taxon>
        <taxon>Pseudomonadales</taxon>
        <taxon>Pseudomonadaceae</taxon>
        <taxon>Pseudomonas</taxon>
    </lineage>
</organism>
<evidence type="ECO:0000313" key="1">
    <source>
        <dbReference type="EMBL" id="AHZ72652.1"/>
    </source>
</evidence>
<name>A0A024EIJ9_9PSED</name>
<dbReference type="Proteomes" id="UP000026913">
    <property type="component" value="Chromosome"/>
</dbReference>
<sequence length="242" mass="26854">MNFDQAKALRLQQWRSTLNNHEFRLQNPEAHRQTLHAMSQTLAAEGLVDPLEQFDMDELANAAYWHAVEELINAPPRYCGASSYDVVLRGTTDLFGRIGRSIFYDVSSLADPQRSGYDGKIYPDAGGANLVFNSSGVSARIIGLTLTMPDGRRYDLIETQRVVEGVTYQPIDDPDLFRVLVDTAQIAQESQDLRAFEKARPLLELASFCTCPTCLDRFGSRDDCPTCCGNGFVTKAMSTGLS</sequence>
<dbReference type="KEGG" id="pman:OU5_5573"/>
<evidence type="ECO:0000313" key="2">
    <source>
        <dbReference type="Proteomes" id="UP000026913"/>
    </source>
</evidence>
<accession>A0A024EIJ9</accession>
<dbReference type="AlphaFoldDB" id="A0A024EIJ9"/>